<feature type="repeat" description="ANK" evidence="3">
    <location>
        <begin position="199"/>
        <end position="231"/>
    </location>
</feature>
<accession>A0A9P1FK16</accession>
<dbReference type="PANTHER" id="PTHR24141">
    <property type="entry name" value="2-5A-DEPENDENT RIBONUCLEASE"/>
    <property type="match status" value="1"/>
</dbReference>
<dbReference type="InterPro" id="IPR036770">
    <property type="entry name" value="Ankyrin_rpt-contain_sf"/>
</dbReference>
<dbReference type="AlphaFoldDB" id="A0A9P1FK16"/>
<dbReference type="EMBL" id="CAMXCT020000337">
    <property type="protein sequence ID" value="CAL1130750.1"/>
    <property type="molecule type" value="Genomic_DNA"/>
</dbReference>
<protein>
    <submittedName>
        <fullName evidence="5">Ankyrin repeat domain-containing protein 17</fullName>
    </submittedName>
</protein>
<dbReference type="PANTHER" id="PTHR24141:SF1">
    <property type="entry name" value="2-5A-DEPENDENT RIBONUCLEASE"/>
    <property type="match status" value="1"/>
</dbReference>
<gene>
    <name evidence="4" type="ORF">C1SCF055_LOCUS5519</name>
</gene>
<dbReference type="Pfam" id="PF12796">
    <property type="entry name" value="Ank_2"/>
    <property type="match status" value="2"/>
</dbReference>
<evidence type="ECO:0000313" key="6">
    <source>
        <dbReference type="Proteomes" id="UP001152797"/>
    </source>
</evidence>
<dbReference type="EMBL" id="CAMXCT030000337">
    <property type="protein sequence ID" value="CAL4764687.1"/>
    <property type="molecule type" value="Genomic_DNA"/>
</dbReference>
<proteinExistence type="predicted"/>
<evidence type="ECO:0000256" key="3">
    <source>
        <dbReference type="PROSITE-ProRule" id="PRU00023"/>
    </source>
</evidence>
<dbReference type="Proteomes" id="UP001152797">
    <property type="component" value="Unassembled WGS sequence"/>
</dbReference>
<dbReference type="OrthoDB" id="294143at2759"/>
<sequence length="295" mass="31538">MDDMGDMERNVEVMDLVLTILEYHAPTEDEEKTFLSAADAGKTLELESMLQLPMDPNGVIVAPNPAADNLTEVDMSPLILAANHGHLEAVELLLDAGADIEHMNSFDETALWFAACGNHIEVLRHLIFRGAALNSRNRNQETALMAAIQQGQAAAVDALIEAGAALTPPTLHFAAEHGYIRMVQKLIEARAEVNGLDHLGRTALHTASQEKSVDVVSLLLESNADVNAETQDGDTPLSLACARTTARVGEGVMAVINAAIYPAGPIAKRLRTAGADLDKAALAAGRRIVERTLNE</sequence>
<evidence type="ECO:0000313" key="4">
    <source>
        <dbReference type="EMBL" id="CAI3977375.1"/>
    </source>
</evidence>
<feature type="repeat" description="ANK" evidence="3">
    <location>
        <begin position="171"/>
        <end position="198"/>
    </location>
</feature>
<evidence type="ECO:0000256" key="1">
    <source>
        <dbReference type="ARBA" id="ARBA00022737"/>
    </source>
</evidence>
<reference evidence="4" key="1">
    <citation type="submission" date="2022-10" db="EMBL/GenBank/DDBJ databases">
        <authorList>
            <person name="Chen Y."/>
            <person name="Dougan E. K."/>
            <person name="Chan C."/>
            <person name="Rhodes N."/>
            <person name="Thang M."/>
        </authorList>
    </citation>
    <scope>NUCLEOTIDE SEQUENCE</scope>
</reference>
<feature type="repeat" description="ANK" evidence="3">
    <location>
        <begin position="73"/>
        <end position="105"/>
    </location>
</feature>
<dbReference type="InterPro" id="IPR002110">
    <property type="entry name" value="Ankyrin_rpt"/>
</dbReference>
<keyword evidence="6" id="KW-1185">Reference proteome</keyword>
<organism evidence="4">
    <name type="scientific">Cladocopium goreaui</name>
    <dbReference type="NCBI Taxonomy" id="2562237"/>
    <lineage>
        <taxon>Eukaryota</taxon>
        <taxon>Sar</taxon>
        <taxon>Alveolata</taxon>
        <taxon>Dinophyceae</taxon>
        <taxon>Suessiales</taxon>
        <taxon>Symbiodiniaceae</taxon>
        <taxon>Cladocopium</taxon>
    </lineage>
</organism>
<keyword evidence="1" id="KW-0677">Repeat</keyword>
<dbReference type="GO" id="GO:0006396">
    <property type="term" value="P:RNA processing"/>
    <property type="evidence" value="ECO:0007669"/>
    <property type="project" value="TreeGrafter"/>
</dbReference>
<name>A0A9P1FK16_9DINO</name>
<dbReference type="PROSITE" id="PS50088">
    <property type="entry name" value="ANK_REPEAT"/>
    <property type="match status" value="4"/>
</dbReference>
<dbReference type="GO" id="GO:0004540">
    <property type="term" value="F:RNA nuclease activity"/>
    <property type="evidence" value="ECO:0007669"/>
    <property type="project" value="TreeGrafter"/>
</dbReference>
<evidence type="ECO:0000313" key="5">
    <source>
        <dbReference type="EMBL" id="CAL4764687.1"/>
    </source>
</evidence>
<evidence type="ECO:0000256" key="2">
    <source>
        <dbReference type="ARBA" id="ARBA00023043"/>
    </source>
</evidence>
<dbReference type="PROSITE" id="PS50297">
    <property type="entry name" value="ANK_REP_REGION"/>
    <property type="match status" value="2"/>
</dbReference>
<comment type="caution">
    <text evidence="4">The sequence shown here is derived from an EMBL/GenBank/DDBJ whole genome shotgun (WGS) entry which is preliminary data.</text>
</comment>
<dbReference type="GO" id="GO:0003723">
    <property type="term" value="F:RNA binding"/>
    <property type="evidence" value="ECO:0007669"/>
    <property type="project" value="TreeGrafter"/>
</dbReference>
<dbReference type="Gene3D" id="1.25.40.20">
    <property type="entry name" value="Ankyrin repeat-containing domain"/>
    <property type="match status" value="2"/>
</dbReference>
<keyword evidence="2 3" id="KW-0040">ANK repeat</keyword>
<dbReference type="SUPFAM" id="SSF48403">
    <property type="entry name" value="Ankyrin repeat"/>
    <property type="match status" value="1"/>
</dbReference>
<feature type="repeat" description="ANK" evidence="3">
    <location>
        <begin position="106"/>
        <end position="138"/>
    </location>
</feature>
<reference evidence="5 6" key="2">
    <citation type="submission" date="2024-05" db="EMBL/GenBank/DDBJ databases">
        <authorList>
            <person name="Chen Y."/>
            <person name="Shah S."/>
            <person name="Dougan E. K."/>
            <person name="Thang M."/>
            <person name="Chan C."/>
        </authorList>
    </citation>
    <scope>NUCLEOTIDE SEQUENCE [LARGE SCALE GENOMIC DNA]</scope>
</reference>
<dbReference type="EMBL" id="CAMXCT010000337">
    <property type="protein sequence ID" value="CAI3977375.1"/>
    <property type="molecule type" value="Genomic_DNA"/>
</dbReference>
<dbReference type="SMART" id="SM00248">
    <property type="entry name" value="ANK"/>
    <property type="match status" value="6"/>
</dbReference>